<keyword evidence="7" id="KW-1185">Reference proteome</keyword>
<keyword evidence="2 3" id="KW-0961">Cell wall biogenesis/degradation</keyword>
<evidence type="ECO:0000313" key="7">
    <source>
        <dbReference type="Proteomes" id="UP000257045"/>
    </source>
</evidence>
<dbReference type="GO" id="GO:0071555">
    <property type="term" value="P:cell wall organization"/>
    <property type="evidence" value="ECO:0007669"/>
    <property type="project" value="UniProtKB-KW"/>
</dbReference>
<dbReference type="OrthoDB" id="9800958at2"/>
<dbReference type="NCBIfam" id="TIGR01085">
    <property type="entry name" value="murE"/>
    <property type="match status" value="1"/>
</dbReference>
<evidence type="ECO:0000259" key="4">
    <source>
        <dbReference type="Pfam" id="PF02875"/>
    </source>
</evidence>
<feature type="binding site" evidence="2">
    <location>
        <begin position="114"/>
        <end position="115"/>
    </location>
    <ligand>
        <name>UDP-N-acetyl-alpha-D-muramoyl-L-alanyl-D-glutamate</name>
        <dbReference type="ChEBI" id="CHEBI:83900"/>
    </ligand>
</feature>
<comment type="cofactor">
    <cofactor evidence="2">
        <name>Mg(2+)</name>
        <dbReference type="ChEBI" id="CHEBI:18420"/>
    </cofactor>
</comment>
<comment type="PTM">
    <text evidence="2">Carboxylation is probably crucial for Mg(2+) binding and, consequently, for the gamma-phosphate positioning of ATP.</text>
</comment>
<dbReference type="InterPro" id="IPR036615">
    <property type="entry name" value="Mur_ligase_C_dom_sf"/>
</dbReference>
<organism evidence="6 7">
    <name type="scientific">Helicobacter brantae</name>
    <dbReference type="NCBI Taxonomy" id="375927"/>
    <lineage>
        <taxon>Bacteria</taxon>
        <taxon>Pseudomonadati</taxon>
        <taxon>Campylobacterota</taxon>
        <taxon>Epsilonproteobacteria</taxon>
        <taxon>Campylobacterales</taxon>
        <taxon>Helicobacteraceae</taxon>
        <taxon>Helicobacter</taxon>
    </lineage>
</organism>
<dbReference type="GO" id="GO:0008765">
    <property type="term" value="F:UDP-N-acetylmuramoylalanyl-D-glutamate-2,6-diaminopimelate ligase activity"/>
    <property type="evidence" value="ECO:0007669"/>
    <property type="project" value="UniProtKB-UniRule"/>
</dbReference>
<dbReference type="InterPro" id="IPR005761">
    <property type="entry name" value="UDP-N-AcMur-Glu-dNH2Pim_ligase"/>
</dbReference>
<dbReference type="EMBL" id="NXLV01000006">
    <property type="protein sequence ID" value="RDU70803.1"/>
    <property type="molecule type" value="Genomic_DNA"/>
</dbReference>
<comment type="similarity">
    <text evidence="1 2">Belongs to the MurCDEF family. MurE subfamily.</text>
</comment>
<keyword evidence="2 6" id="KW-0436">Ligase</keyword>
<dbReference type="Proteomes" id="UP000257045">
    <property type="component" value="Unassembled WGS sequence"/>
</dbReference>
<comment type="caution">
    <text evidence="6">The sequence shown here is derived from an EMBL/GenBank/DDBJ whole genome shotgun (WGS) entry which is preliminary data.</text>
</comment>
<feature type="binding site" evidence="2">
    <location>
        <begin position="71"/>
        <end position="77"/>
    </location>
    <ligand>
        <name>ATP</name>
        <dbReference type="ChEBI" id="CHEBI:30616"/>
    </ligand>
</feature>
<dbReference type="GO" id="GO:0008360">
    <property type="term" value="P:regulation of cell shape"/>
    <property type="evidence" value="ECO:0007669"/>
    <property type="project" value="UniProtKB-KW"/>
</dbReference>
<keyword evidence="2" id="KW-0067">ATP-binding</keyword>
<evidence type="ECO:0000256" key="1">
    <source>
        <dbReference type="ARBA" id="ARBA00005898"/>
    </source>
</evidence>
<keyword evidence="2 3" id="KW-0131">Cell cycle</keyword>
<keyword evidence="2 3" id="KW-0133">Cell shape</keyword>
<dbReference type="EC" id="6.3.2.13" evidence="2"/>
<dbReference type="AlphaFoldDB" id="A0A3D8J0C1"/>
<dbReference type="SUPFAM" id="SSF53623">
    <property type="entry name" value="MurD-like peptide ligases, catalytic domain"/>
    <property type="match status" value="1"/>
</dbReference>
<dbReference type="UniPathway" id="UPA00219"/>
<evidence type="ECO:0000313" key="6">
    <source>
        <dbReference type="EMBL" id="RDU70803.1"/>
    </source>
</evidence>
<dbReference type="GO" id="GO:0051301">
    <property type="term" value="P:cell division"/>
    <property type="evidence" value="ECO:0007669"/>
    <property type="project" value="UniProtKB-KW"/>
</dbReference>
<sequence length="434" mass="48897">MKIEKHITYNNQSFSSLTDDSITASEDLSSLFVKTTMNQKYHDSIAHLPSINENELVNYFQITPKLIGITGTNGKTTTSALIAHSLQKLGYQVALLGTRGFFINGERKREKGLTTPTILELYSLIEEARECDYFVMEVSSHAITQNRILGLDFALKALSNITRDHLDFHKDLQEYIEVKNSFFAGKGLHIINADDLNAKVEHKITYSLTQKADFYACDYQLSPTITSTICTQDEVGTLHLLMCGRHNLYNALCSIASLLSLTHHSLQEVLESLEDFAGVEGRMEIVSHSPLIIVDFAHTDDGMEKILESFEGKKIAVLFGAGGDRDRTKRPKMGEVAQKYAQKIYITSDNPRSENPQNIIAEILQGITQEEKIKSINPIREQAIERAIKELESDEILFVLGKGDETYQIIGHQKIHFDDREVIADVLKSLEKRK</sequence>
<keyword evidence="2 3" id="KW-0573">Peptidoglycan synthesis</keyword>
<evidence type="ECO:0000259" key="5">
    <source>
        <dbReference type="Pfam" id="PF08245"/>
    </source>
</evidence>
<dbReference type="InterPro" id="IPR036565">
    <property type="entry name" value="Mur-like_cat_sf"/>
</dbReference>
<dbReference type="Gene3D" id="3.40.1190.10">
    <property type="entry name" value="Mur-like, catalytic domain"/>
    <property type="match status" value="1"/>
</dbReference>
<evidence type="ECO:0000256" key="2">
    <source>
        <dbReference type="HAMAP-Rule" id="MF_00208"/>
    </source>
</evidence>
<comment type="catalytic activity">
    <reaction evidence="2">
        <text>UDP-N-acetyl-alpha-D-muramoyl-L-alanyl-D-glutamate + meso-2,6-diaminopimelate + ATP = UDP-N-acetyl-alpha-D-muramoyl-L-alanyl-gamma-D-glutamyl-meso-2,6-diaminopimelate + ADP + phosphate + H(+)</text>
        <dbReference type="Rhea" id="RHEA:23676"/>
        <dbReference type="ChEBI" id="CHEBI:15378"/>
        <dbReference type="ChEBI" id="CHEBI:30616"/>
        <dbReference type="ChEBI" id="CHEBI:43474"/>
        <dbReference type="ChEBI" id="CHEBI:57791"/>
        <dbReference type="ChEBI" id="CHEBI:83900"/>
        <dbReference type="ChEBI" id="CHEBI:83905"/>
        <dbReference type="ChEBI" id="CHEBI:456216"/>
        <dbReference type="EC" id="6.3.2.13"/>
    </reaction>
</comment>
<feature type="binding site" evidence="2">
    <location>
        <begin position="349"/>
        <end position="352"/>
    </location>
    <ligand>
        <name>meso-2,6-diaminopimelate</name>
        <dbReference type="ChEBI" id="CHEBI:57791"/>
    </ligand>
</feature>
<feature type="binding site" evidence="2">
    <location>
        <position position="405"/>
    </location>
    <ligand>
        <name>meso-2,6-diaminopimelate</name>
        <dbReference type="ChEBI" id="CHEBI:57791"/>
    </ligand>
</feature>
<feature type="binding site" evidence="2">
    <location>
        <position position="145"/>
    </location>
    <ligand>
        <name>UDP-N-acetyl-alpha-D-muramoyl-L-alanyl-D-glutamate</name>
        <dbReference type="ChEBI" id="CHEBI:83900"/>
    </ligand>
</feature>
<dbReference type="InterPro" id="IPR004101">
    <property type="entry name" value="Mur_ligase_C"/>
</dbReference>
<dbReference type="GO" id="GO:0000287">
    <property type="term" value="F:magnesium ion binding"/>
    <property type="evidence" value="ECO:0007669"/>
    <property type="project" value="UniProtKB-UniRule"/>
</dbReference>
<feature type="binding site" evidence="2">
    <location>
        <position position="401"/>
    </location>
    <ligand>
        <name>meso-2,6-diaminopimelate</name>
        <dbReference type="ChEBI" id="CHEBI:57791"/>
    </ligand>
</feature>
<dbReference type="GO" id="GO:0005524">
    <property type="term" value="F:ATP binding"/>
    <property type="evidence" value="ECO:0007669"/>
    <property type="project" value="UniProtKB-UniRule"/>
</dbReference>
<dbReference type="Gene3D" id="3.90.190.20">
    <property type="entry name" value="Mur ligase, C-terminal domain"/>
    <property type="match status" value="1"/>
</dbReference>
<dbReference type="InterPro" id="IPR013221">
    <property type="entry name" value="Mur_ligase_cen"/>
</dbReference>
<gene>
    <name evidence="2" type="primary">murE</name>
    <name evidence="6" type="ORF">CQA58_04580</name>
</gene>
<accession>A0A3D8J0C1</accession>
<keyword evidence="2 3" id="KW-0132">Cell division</keyword>
<dbReference type="GO" id="GO:0005737">
    <property type="term" value="C:cytoplasm"/>
    <property type="evidence" value="ECO:0007669"/>
    <property type="project" value="UniProtKB-SubCell"/>
</dbReference>
<feature type="domain" description="Mur ligase C-terminal" evidence="4">
    <location>
        <begin position="281"/>
        <end position="403"/>
    </location>
</feature>
<feature type="domain" description="Mur ligase central" evidence="5">
    <location>
        <begin position="69"/>
        <end position="257"/>
    </location>
</feature>
<dbReference type="RefSeq" id="WP_115569548.1">
    <property type="nucleotide sequence ID" value="NZ_NXLV01000006.1"/>
</dbReference>
<dbReference type="HAMAP" id="MF_00208">
    <property type="entry name" value="MurE"/>
    <property type="match status" value="1"/>
</dbReference>
<comment type="subcellular location">
    <subcellularLocation>
        <location evidence="2 3">Cytoplasm</location>
    </subcellularLocation>
</comment>
<comment type="caution">
    <text evidence="2">Lacks conserved residue(s) required for the propagation of feature annotation.</text>
</comment>
<dbReference type="Pfam" id="PF08245">
    <property type="entry name" value="Mur_ligase_M"/>
    <property type="match status" value="1"/>
</dbReference>
<keyword evidence="2" id="KW-0963">Cytoplasm</keyword>
<feature type="short sequence motif" description="Meso-diaminopimelate recognition motif" evidence="2">
    <location>
        <begin position="349"/>
        <end position="352"/>
    </location>
</feature>
<proteinExistence type="inferred from homology"/>
<dbReference type="PANTHER" id="PTHR23135">
    <property type="entry name" value="MUR LIGASE FAMILY MEMBER"/>
    <property type="match status" value="1"/>
</dbReference>
<protein>
    <recommendedName>
        <fullName evidence="2">UDP-N-acetylmuramoyl-L-alanyl-D-glutamate--2,6-diaminopimelate ligase</fullName>
        <ecNumber evidence="2">6.3.2.13</ecNumber>
    </recommendedName>
    <alternativeName>
        <fullName evidence="2">Meso-A2pm-adding enzyme</fullName>
    </alternativeName>
    <alternativeName>
        <fullName evidence="2">Meso-diaminopimelate-adding enzyme</fullName>
    </alternativeName>
    <alternativeName>
        <fullName evidence="2">UDP-MurNAc-L-Ala-D-Glu:meso-diaminopimelate ligase</fullName>
    </alternativeName>
    <alternativeName>
        <fullName evidence="2">UDP-MurNAc-tripeptide synthetase</fullName>
    </alternativeName>
    <alternativeName>
        <fullName evidence="2">UDP-N-acetylmuramyl-tripeptide synthetase</fullName>
    </alternativeName>
</protein>
<reference evidence="6 7" key="1">
    <citation type="submission" date="2018-04" db="EMBL/GenBank/DDBJ databases">
        <title>Novel Campyloabacter and Helicobacter Species and Strains.</title>
        <authorList>
            <person name="Mannion A.J."/>
            <person name="Shen Z."/>
            <person name="Fox J.G."/>
        </authorList>
    </citation>
    <scope>NUCLEOTIDE SEQUENCE [LARGE SCALE GENOMIC DNA]</scope>
    <source>
        <strain evidence="6 7">MIT 04-9366</strain>
    </source>
</reference>
<keyword evidence="2" id="KW-0547">Nucleotide-binding</keyword>
<dbReference type="NCBIfam" id="NF001126">
    <property type="entry name" value="PRK00139.1-4"/>
    <property type="match status" value="1"/>
</dbReference>
<dbReference type="SUPFAM" id="SSF53244">
    <property type="entry name" value="MurD-like peptide ligases, peptide-binding domain"/>
    <property type="match status" value="1"/>
</dbReference>
<feature type="binding site" evidence="2">
    <location>
        <position position="325"/>
    </location>
    <ligand>
        <name>meso-2,6-diaminopimelate</name>
        <dbReference type="ChEBI" id="CHEBI:57791"/>
    </ligand>
</feature>
<evidence type="ECO:0000256" key="3">
    <source>
        <dbReference type="RuleBase" id="RU004135"/>
    </source>
</evidence>
<comment type="pathway">
    <text evidence="2 3">Cell wall biogenesis; peptidoglycan biosynthesis.</text>
</comment>
<feature type="binding site" evidence="2">
    <location>
        <position position="21"/>
    </location>
    <ligand>
        <name>UDP-N-acetyl-alpha-D-muramoyl-L-alanyl-D-glutamate</name>
        <dbReference type="ChEBI" id="CHEBI:83900"/>
    </ligand>
</feature>
<feature type="binding site" evidence="2">
    <location>
        <position position="147"/>
    </location>
    <ligand>
        <name>UDP-N-acetyl-alpha-D-muramoyl-L-alanyl-D-glutamate</name>
        <dbReference type="ChEBI" id="CHEBI:83900"/>
    </ligand>
</feature>
<keyword evidence="2" id="KW-0460">Magnesium</keyword>
<dbReference type="PANTHER" id="PTHR23135:SF4">
    <property type="entry name" value="UDP-N-ACETYLMURAMOYL-L-ALANYL-D-GLUTAMATE--2,6-DIAMINOPIMELATE LIGASE MURE HOMOLOG, CHLOROPLASTIC"/>
    <property type="match status" value="1"/>
</dbReference>
<dbReference type="Pfam" id="PF02875">
    <property type="entry name" value="Mur_ligase_C"/>
    <property type="match status" value="1"/>
</dbReference>
<dbReference type="GO" id="GO:0009252">
    <property type="term" value="P:peptidoglycan biosynthetic process"/>
    <property type="evidence" value="ECO:0007669"/>
    <property type="project" value="UniProtKB-UniRule"/>
</dbReference>
<feature type="binding site" evidence="2">
    <location>
        <position position="139"/>
    </location>
    <ligand>
        <name>UDP-N-acetyl-alpha-D-muramoyl-L-alanyl-D-glutamate</name>
        <dbReference type="ChEBI" id="CHEBI:83900"/>
    </ligand>
</feature>
<name>A0A3D8J0C1_9HELI</name>
<comment type="function">
    <text evidence="2">Catalyzes the addition of meso-diaminopimelic acid to the nucleotide precursor UDP-N-acetylmuramoyl-L-alanyl-D-glutamate (UMAG) in the biosynthesis of bacterial cell-wall peptidoglycan.</text>
</comment>
<feature type="modified residue" description="N6-carboxylysine" evidence="2">
    <location>
        <position position="179"/>
    </location>
</feature>